<name>A0A9Q5JG11_9LACT</name>
<evidence type="ECO:0000259" key="8">
    <source>
        <dbReference type="PROSITE" id="PS50850"/>
    </source>
</evidence>
<dbReference type="EMBL" id="MKIQ01000028">
    <property type="protein sequence ID" value="OFI46380.1"/>
    <property type="molecule type" value="Genomic_DNA"/>
</dbReference>
<comment type="similarity">
    <text evidence="2">Belongs to the major facilitator superfamily. TCR/Tet family.</text>
</comment>
<evidence type="ECO:0000256" key="2">
    <source>
        <dbReference type="ARBA" id="ARBA00007520"/>
    </source>
</evidence>
<keyword evidence="10" id="KW-1185">Reference proteome</keyword>
<sequence length="403" mass="43087">MNTNNNSQINKHSLAFGLISVFLIGISFSIVMPVIPFLVAPYVSSASSQALIVTLLTSIYAVCTFFSGPILGAMSDRYGRRPILLISLLGASLGFFIFGLGGALWVLFLGRIIEGITGGSIGTIFAYFADITPAEERTKYFGWVSAIVGVGTILGPTLGGLISAQFGNSAPMFFGSLLALLNAIYGYFYMPESLKPENRSGQISISQFNPISQLKYIFSISTIQRLLLAATLLWISSASIQAVFSQFSIDTFNWNPALIGLMFSIMGLQDIISQSIIMPQMLKFMSDKQIASTGIIAEVIGYTLMAISIITAIPAILVVGVFIYGFGDSVFGPSFNGLLSKSVGANEQGRVQGGVQSIQSLTRIFGPLIAGQIYILLGHSAPAIMGAVLLFIAFIVILLGRNE</sequence>
<dbReference type="PANTHER" id="PTHR23504:SF15">
    <property type="entry name" value="MAJOR FACILITATOR SUPERFAMILY (MFS) PROFILE DOMAIN-CONTAINING PROTEIN"/>
    <property type="match status" value="1"/>
</dbReference>
<keyword evidence="3" id="KW-0813">Transport</keyword>
<feature type="transmembrane region" description="Helical" evidence="7">
    <location>
        <begin position="83"/>
        <end position="106"/>
    </location>
</feature>
<dbReference type="PROSITE" id="PS50850">
    <property type="entry name" value="MFS"/>
    <property type="match status" value="1"/>
</dbReference>
<keyword evidence="6 7" id="KW-0472">Membrane</keyword>
<evidence type="ECO:0000256" key="7">
    <source>
        <dbReference type="SAM" id="Phobius"/>
    </source>
</evidence>
<dbReference type="InterPro" id="IPR020846">
    <property type="entry name" value="MFS_dom"/>
</dbReference>
<organism evidence="9 10">
    <name type="scientific">Floricoccus penangensis</name>
    <dbReference type="NCBI Taxonomy" id="1859475"/>
    <lineage>
        <taxon>Bacteria</taxon>
        <taxon>Bacillati</taxon>
        <taxon>Bacillota</taxon>
        <taxon>Bacilli</taxon>
        <taxon>Lactobacillales</taxon>
        <taxon>Streptococcaceae</taxon>
        <taxon>Floricoccus</taxon>
    </lineage>
</organism>
<evidence type="ECO:0000256" key="6">
    <source>
        <dbReference type="ARBA" id="ARBA00023136"/>
    </source>
</evidence>
<evidence type="ECO:0000256" key="3">
    <source>
        <dbReference type="ARBA" id="ARBA00022448"/>
    </source>
</evidence>
<dbReference type="AlphaFoldDB" id="A0A9Q5JG11"/>
<dbReference type="OrthoDB" id="9793283at2"/>
<feature type="transmembrane region" description="Helical" evidence="7">
    <location>
        <begin position="299"/>
        <end position="326"/>
    </location>
</feature>
<keyword evidence="4 7" id="KW-0812">Transmembrane</keyword>
<reference evidence="10" key="1">
    <citation type="submission" date="2016-09" db="EMBL/GenBank/DDBJ databases">
        <title>Draft genome sequence of a novel species of the family Streptococcaceae isolated from flowers.</title>
        <authorList>
            <person name="Chuah L.-O."/>
            <person name="Yap K.-P."/>
            <person name="Thong K.L."/>
            <person name="Liong M.T."/>
            <person name="Ahmad R."/>
            <person name="Rusul G."/>
        </authorList>
    </citation>
    <scope>NUCLEOTIDE SEQUENCE [LARGE SCALE GENOMIC DNA]</scope>
    <source>
        <strain evidence="10">HibF3</strain>
    </source>
</reference>
<evidence type="ECO:0000256" key="1">
    <source>
        <dbReference type="ARBA" id="ARBA00004651"/>
    </source>
</evidence>
<feature type="transmembrane region" description="Helical" evidence="7">
    <location>
        <begin position="256"/>
        <end position="278"/>
    </location>
</feature>
<feature type="transmembrane region" description="Helical" evidence="7">
    <location>
        <begin position="112"/>
        <end position="129"/>
    </location>
</feature>
<dbReference type="Proteomes" id="UP000177273">
    <property type="component" value="Unassembled WGS sequence"/>
</dbReference>
<evidence type="ECO:0000313" key="10">
    <source>
        <dbReference type="Proteomes" id="UP000177273"/>
    </source>
</evidence>
<comment type="caution">
    <text evidence="9">The sequence shown here is derived from an EMBL/GenBank/DDBJ whole genome shotgun (WGS) entry which is preliminary data.</text>
</comment>
<accession>A0A9Q5JG11</accession>
<feature type="transmembrane region" description="Helical" evidence="7">
    <location>
        <begin position="170"/>
        <end position="190"/>
    </location>
</feature>
<dbReference type="GO" id="GO:0005886">
    <property type="term" value="C:plasma membrane"/>
    <property type="evidence" value="ECO:0007669"/>
    <property type="project" value="UniProtKB-SubCell"/>
</dbReference>
<comment type="subcellular location">
    <subcellularLocation>
        <location evidence="1">Cell membrane</location>
        <topology evidence="1">Multi-pass membrane protein</topology>
    </subcellularLocation>
</comment>
<gene>
    <name evidence="9" type="ORF">BG262_05020</name>
</gene>
<dbReference type="PRINTS" id="PR01035">
    <property type="entry name" value="TCRTETA"/>
</dbReference>
<dbReference type="SUPFAM" id="SSF103473">
    <property type="entry name" value="MFS general substrate transporter"/>
    <property type="match status" value="1"/>
</dbReference>
<dbReference type="InterPro" id="IPR005829">
    <property type="entry name" value="Sugar_transporter_CS"/>
</dbReference>
<feature type="transmembrane region" description="Helical" evidence="7">
    <location>
        <begin position="226"/>
        <end position="244"/>
    </location>
</feature>
<feature type="transmembrane region" description="Helical" evidence="7">
    <location>
        <begin position="12"/>
        <end position="38"/>
    </location>
</feature>
<dbReference type="GO" id="GO:0022857">
    <property type="term" value="F:transmembrane transporter activity"/>
    <property type="evidence" value="ECO:0007669"/>
    <property type="project" value="InterPro"/>
</dbReference>
<evidence type="ECO:0000256" key="4">
    <source>
        <dbReference type="ARBA" id="ARBA00022692"/>
    </source>
</evidence>
<dbReference type="Gene3D" id="1.20.1250.20">
    <property type="entry name" value="MFS general substrate transporter like domains"/>
    <property type="match status" value="1"/>
</dbReference>
<dbReference type="PROSITE" id="PS00216">
    <property type="entry name" value="SUGAR_TRANSPORT_1"/>
    <property type="match status" value="1"/>
</dbReference>
<feature type="transmembrane region" description="Helical" evidence="7">
    <location>
        <begin position="141"/>
        <end position="164"/>
    </location>
</feature>
<keyword evidence="5 7" id="KW-1133">Transmembrane helix</keyword>
<dbReference type="InterPro" id="IPR011701">
    <property type="entry name" value="MFS"/>
</dbReference>
<dbReference type="RefSeq" id="WP_070788317.1">
    <property type="nucleotide sequence ID" value="NZ_MKIQ01000028.1"/>
</dbReference>
<evidence type="ECO:0000313" key="9">
    <source>
        <dbReference type="EMBL" id="OFI46380.1"/>
    </source>
</evidence>
<dbReference type="Pfam" id="PF07690">
    <property type="entry name" value="MFS_1"/>
    <property type="match status" value="1"/>
</dbReference>
<dbReference type="InterPro" id="IPR001958">
    <property type="entry name" value="Tet-R_TetA/multi-R_MdtG-like"/>
</dbReference>
<feature type="transmembrane region" description="Helical" evidence="7">
    <location>
        <begin position="373"/>
        <end position="399"/>
    </location>
</feature>
<proteinExistence type="inferred from homology"/>
<feature type="domain" description="Major facilitator superfamily (MFS) profile" evidence="8">
    <location>
        <begin position="13"/>
        <end position="403"/>
    </location>
</feature>
<feature type="transmembrane region" description="Helical" evidence="7">
    <location>
        <begin position="50"/>
        <end position="71"/>
    </location>
</feature>
<evidence type="ECO:0000256" key="5">
    <source>
        <dbReference type="ARBA" id="ARBA00022989"/>
    </source>
</evidence>
<dbReference type="PANTHER" id="PTHR23504">
    <property type="entry name" value="MAJOR FACILITATOR SUPERFAMILY DOMAIN-CONTAINING PROTEIN 10"/>
    <property type="match status" value="1"/>
</dbReference>
<protein>
    <submittedName>
        <fullName evidence="9">Tetracycline resistance MFS efflux pump</fullName>
    </submittedName>
</protein>
<dbReference type="InterPro" id="IPR036259">
    <property type="entry name" value="MFS_trans_sf"/>
</dbReference>